<accession>A0A2N7X587</accession>
<reference evidence="1 2" key="1">
    <citation type="submission" date="2018-01" db="EMBL/GenBank/DDBJ databases">
        <title>Whole genome analyses suggest that Burkholderia sensu lato contains two further novel genera in the rhizoxinica-symbiotica group Mycetohabitans gen. nov., and Trinickia gen. nov.: implications for the evolution of diazotrophy and nodulation in the Burkholderiaceae.</title>
        <authorList>
            <person name="Estrada-de los Santos P."/>
            <person name="Palmer M."/>
            <person name="Chavez-Ramirez B."/>
            <person name="Beukes C."/>
            <person name="Steenkamp E.T."/>
            <person name="Hirsch A.M."/>
            <person name="Manyaka P."/>
            <person name="Maluk M."/>
            <person name="Lafos M."/>
            <person name="Crook M."/>
            <person name="Gross E."/>
            <person name="Simon M.F."/>
            <person name="Bueno dos Reis Junior F."/>
            <person name="Poole P.S."/>
            <person name="Venter S.N."/>
            <person name="James E.K."/>
        </authorList>
    </citation>
    <scope>NUCLEOTIDE SEQUENCE [LARGE SCALE GENOMIC DNA]</scope>
    <source>
        <strain evidence="1 2">JPY 581</strain>
    </source>
</reference>
<name>A0A2N7X587_9BURK</name>
<sequence length="98" mass="11319">MRRLIKFAMHAGAGDLDPHWMLQHEHVSQITLDYLIPIERLDVLEKLIGLCSGDGINIGRSNVRPVATTAPKRIIDSSIRNLIVDVYWLDRRRRQEMC</sequence>
<evidence type="ECO:0000313" key="2">
    <source>
        <dbReference type="Proteomes" id="UP000235777"/>
    </source>
</evidence>
<protein>
    <submittedName>
        <fullName evidence="1">Uncharacterized protein</fullName>
    </submittedName>
</protein>
<organism evidence="1 2">
    <name type="scientific">Trinickia symbiotica</name>
    <dbReference type="NCBI Taxonomy" id="863227"/>
    <lineage>
        <taxon>Bacteria</taxon>
        <taxon>Pseudomonadati</taxon>
        <taxon>Pseudomonadota</taxon>
        <taxon>Betaproteobacteria</taxon>
        <taxon>Burkholderiales</taxon>
        <taxon>Burkholderiaceae</taxon>
        <taxon>Trinickia</taxon>
    </lineage>
</organism>
<evidence type="ECO:0000313" key="1">
    <source>
        <dbReference type="EMBL" id="PMS36926.1"/>
    </source>
</evidence>
<dbReference type="EMBL" id="PNYC01000005">
    <property type="protein sequence ID" value="PMS36926.1"/>
    <property type="molecule type" value="Genomic_DNA"/>
</dbReference>
<gene>
    <name evidence="1" type="ORF">C0Z20_09290</name>
</gene>
<dbReference type="AlphaFoldDB" id="A0A2N7X587"/>
<keyword evidence="2" id="KW-1185">Reference proteome</keyword>
<proteinExistence type="predicted"/>
<dbReference type="Proteomes" id="UP000235777">
    <property type="component" value="Unassembled WGS sequence"/>
</dbReference>
<comment type="caution">
    <text evidence="1">The sequence shown here is derived from an EMBL/GenBank/DDBJ whole genome shotgun (WGS) entry which is preliminary data.</text>
</comment>